<organism evidence="3 4">
    <name type="scientific">Achromobacter ruhlandii</name>
    <dbReference type="NCBI Taxonomy" id="72557"/>
    <lineage>
        <taxon>Bacteria</taxon>
        <taxon>Pseudomonadati</taxon>
        <taxon>Pseudomonadota</taxon>
        <taxon>Betaproteobacteria</taxon>
        <taxon>Burkholderiales</taxon>
        <taxon>Alcaligenaceae</taxon>
        <taxon>Achromobacter</taxon>
    </lineage>
</organism>
<dbReference type="RefSeq" id="WP_169537661.1">
    <property type="nucleotide sequence ID" value="NZ_JABBZE010000449.1"/>
</dbReference>
<reference evidence="3 4" key="1">
    <citation type="submission" date="2020-04" db="EMBL/GenBank/DDBJ databases">
        <title>Achromobacter ruhlandii genome sequencing and assembly.</title>
        <authorList>
            <person name="Martins R.C.R."/>
            <person name="Perdigao-Neto L.V."/>
            <person name="Levin A.S.S."/>
            <person name="Costa S.F."/>
        </authorList>
    </citation>
    <scope>NUCLEOTIDE SEQUENCE [LARGE SCALE GENOMIC DNA]</scope>
    <source>
        <strain evidence="3 4">9035ralo</strain>
    </source>
</reference>
<protein>
    <recommendedName>
        <fullName evidence="2">KfrA N-terminal DNA-binding domain-containing protein</fullName>
    </recommendedName>
</protein>
<keyword evidence="1" id="KW-0175">Coiled coil</keyword>
<dbReference type="InterPro" id="IPR021104">
    <property type="entry name" value="KfrA_DNA-bd_N"/>
</dbReference>
<feature type="coiled-coil region" evidence="1">
    <location>
        <begin position="212"/>
        <end position="314"/>
    </location>
</feature>
<evidence type="ECO:0000259" key="2">
    <source>
        <dbReference type="Pfam" id="PF11740"/>
    </source>
</evidence>
<sequence length="349" mass="38137">MAAGINEQDVWRAADALLLEGARPTIERVRQKIGRGSPNTVSPHLETWFRALGARIQDPGAFAAPAAVPEPIAQAAAHFWETALAAVWADLADALRERWDELRQEDDRLAAQAEQLRQREAVLASRERDLEEGLKVVTGQLAATEARLRAAEGQLRQRDDAVALGQQQLADARAALLAQVADAERGRQEQAEALAAAHTRHAAHERRWLNELDAERGSAKRLQARLDELQVAQQQQAEQSRQALAQAAERLRAAEAEAAAQARAMQAEAQAEQGRRQAELATAQEALQASRRREQDLAQRLAAAETRQAELLAQQQARDAQLLELTRHLIAARVDPRAAAGEDTPGNGA</sequence>
<evidence type="ECO:0000313" key="4">
    <source>
        <dbReference type="Proteomes" id="UP000542405"/>
    </source>
</evidence>
<proteinExistence type="predicted"/>
<feature type="coiled-coil region" evidence="1">
    <location>
        <begin position="92"/>
        <end position="154"/>
    </location>
</feature>
<comment type="caution">
    <text evidence="3">The sequence shown here is derived from an EMBL/GenBank/DDBJ whole genome shotgun (WGS) entry which is preliminary data.</text>
</comment>
<dbReference type="EMBL" id="JABBZE010000449">
    <property type="protein sequence ID" value="NMU92831.1"/>
    <property type="molecule type" value="Genomic_DNA"/>
</dbReference>
<dbReference type="Proteomes" id="UP000542405">
    <property type="component" value="Unassembled WGS sequence"/>
</dbReference>
<evidence type="ECO:0000256" key="1">
    <source>
        <dbReference type="SAM" id="Coils"/>
    </source>
</evidence>
<accession>A0A848NQN0</accession>
<name>A0A848NQN0_9BURK</name>
<dbReference type="Pfam" id="PF11740">
    <property type="entry name" value="KfrA_N"/>
    <property type="match status" value="1"/>
</dbReference>
<feature type="domain" description="KfrA N-terminal DNA-binding" evidence="2">
    <location>
        <begin position="7"/>
        <end position="123"/>
    </location>
</feature>
<dbReference type="AlphaFoldDB" id="A0A848NQN0"/>
<gene>
    <name evidence="3" type="ORF">HGQ98_25035</name>
</gene>
<evidence type="ECO:0000313" key="3">
    <source>
        <dbReference type="EMBL" id="NMU92831.1"/>
    </source>
</evidence>